<keyword evidence="2" id="KW-1185">Reference proteome</keyword>
<dbReference type="RefSeq" id="WP_187529591.1">
    <property type="nucleotide sequence ID" value="NZ_CP060724.1"/>
</dbReference>
<organism evidence="1 2">
    <name type="scientific">Weissella diestrammenae</name>
    <dbReference type="NCBI Taxonomy" id="1162633"/>
    <lineage>
        <taxon>Bacteria</taxon>
        <taxon>Bacillati</taxon>
        <taxon>Bacillota</taxon>
        <taxon>Bacilli</taxon>
        <taxon>Lactobacillales</taxon>
        <taxon>Lactobacillaceae</taxon>
        <taxon>Weissella</taxon>
    </lineage>
</organism>
<dbReference type="Proteomes" id="UP000515800">
    <property type="component" value="Chromosome"/>
</dbReference>
<sequence length="86" mass="9814">MEQTPYKLELIFTKATGNQFTIMFNHVKPDLTAEIVLNTMNELVACEWLTDGLGESRFPKGVKPKAAIYTRQERRTVWSAAPNQNN</sequence>
<proteinExistence type="predicted"/>
<protein>
    <submittedName>
        <fullName evidence="1">DUF2922 domain-containing protein</fullName>
    </submittedName>
</protein>
<dbReference type="KEGG" id="wdi:H9L19_02535"/>
<gene>
    <name evidence="1" type="ORF">H9L19_02535</name>
</gene>
<evidence type="ECO:0000313" key="2">
    <source>
        <dbReference type="Proteomes" id="UP000515800"/>
    </source>
</evidence>
<dbReference type="EMBL" id="CP060724">
    <property type="protein sequence ID" value="QNN75759.1"/>
    <property type="molecule type" value="Genomic_DNA"/>
</dbReference>
<evidence type="ECO:0000313" key="1">
    <source>
        <dbReference type="EMBL" id="QNN75759.1"/>
    </source>
</evidence>
<accession>A0A7G9T6N4</accession>
<dbReference type="AlphaFoldDB" id="A0A7G9T6N4"/>
<name>A0A7G9T6N4_9LACO</name>
<reference evidence="1 2" key="1">
    <citation type="submission" date="2020-08" db="EMBL/GenBank/DDBJ databases">
        <title>Genome sequence of Weissella diestrammenae KACC 16890T.</title>
        <authorList>
            <person name="Hyun D.-W."/>
            <person name="Bae J.-W."/>
        </authorList>
    </citation>
    <scope>NUCLEOTIDE SEQUENCE [LARGE SCALE GENOMIC DNA]</scope>
    <source>
        <strain evidence="1 2">KACC 16890</strain>
    </source>
</reference>
<dbReference type="Pfam" id="PF11148">
    <property type="entry name" value="DUF2922"/>
    <property type="match status" value="1"/>
</dbReference>
<dbReference type="InterPro" id="IPR021321">
    <property type="entry name" value="DUF2922"/>
</dbReference>